<dbReference type="SUPFAM" id="SSF46785">
    <property type="entry name" value="Winged helix' DNA-binding domain"/>
    <property type="match status" value="1"/>
</dbReference>
<organism evidence="6 7">
    <name type="scientific">Streptomyces kanamyceticus</name>
    <dbReference type="NCBI Taxonomy" id="1967"/>
    <lineage>
        <taxon>Bacteria</taxon>
        <taxon>Bacillati</taxon>
        <taxon>Actinomycetota</taxon>
        <taxon>Actinomycetes</taxon>
        <taxon>Kitasatosporales</taxon>
        <taxon>Streptomycetaceae</taxon>
        <taxon>Streptomyces</taxon>
    </lineage>
</organism>
<dbReference type="Pfam" id="PF00126">
    <property type="entry name" value="HTH_1"/>
    <property type="match status" value="1"/>
</dbReference>
<keyword evidence="3" id="KW-0238">DNA-binding</keyword>
<evidence type="ECO:0000256" key="3">
    <source>
        <dbReference type="ARBA" id="ARBA00023125"/>
    </source>
</evidence>
<evidence type="ECO:0000313" key="7">
    <source>
        <dbReference type="Proteomes" id="UP000325529"/>
    </source>
</evidence>
<dbReference type="GO" id="GO:0003677">
    <property type="term" value="F:DNA binding"/>
    <property type="evidence" value="ECO:0007669"/>
    <property type="project" value="UniProtKB-KW"/>
</dbReference>
<keyword evidence="2" id="KW-0805">Transcription regulation</keyword>
<dbReference type="GO" id="GO:0003700">
    <property type="term" value="F:DNA-binding transcription factor activity"/>
    <property type="evidence" value="ECO:0007669"/>
    <property type="project" value="InterPro"/>
</dbReference>
<dbReference type="PANTHER" id="PTHR30346:SF0">
    <property type="entry name" value="HCA OPERON TRANSCRIPTIONAL ACTIVATOR HCAR"/>
    <property type="match status" value="1"/>
</dbReference>
<dbReference type="PANTHER" id="PTHR30346">
    <property type="entry name" value="TRANSCRIPTIONAL DUAL REGULATOR HCAR-RELATED"/>
    <property type="match status" value="1"/>
</dbReference>
<comment type="similarity">
    <text evidence="1">Belongs to the LysR transcriptional regulatory family.</text>
</comment>
<dbReference type="FunFam" id="1.10.10.10:FF:000001">
    <property type="entry name" value="LysR family transcriptional regulator"/>
    <property type="match status" value="1"/>
</dbReference>
<dbReference type="InterPro" id="IPR036388">
    <property type="entry name" value="WH-like_DNA-bd_sf"/>
</dbReference>
<sequence length="291" mass="31284">MAELETRELEYFIAVAEELHFGRAAERLAIAQPALSKAIRRIESRLGVPLLVRTSRHVSLTPAGEALLRHGRHALNAVGAAARSARRAGDAQARLRLVIKPGGDANLLSGILAEYARTPDARRVDILFGGATDRADHVRDGRADVALLYAPFDDLTGLDHRTLAVEGRVAILPVGHRLAARDELRLADLDGETLPRWKGVPRAGVVDEGSGPEVSDVPQLIQLIMVGRTVAVLPRSLTEPAHPGLVYRPVVDAPPNQMVIAWSRLDQRPLVASFVEAAVAAGGFRDAQEAA</sequence>
<dbReference type="SUPFAM" id="SSF53850">
    <property type="entry name" value="Periplasmic binding protein-like II"/>
    <property type="match status" value="1"/>
</dbReference>
<dbReference type="KEGG" id="ska:CP970_03780"/>
<dbReference type="InterPro" id="IPR036390">
    <property type="entry name" value="WH_DNA-bd_sf"/>
</dbReference>
<keyword evidence="4" id="KW-0804">Transcription</keyword>
<dbReference type="Gene3D" id="3.40.190.10">
    <property type="entry name" value="Periplasmic binding protein-like II"/>
    <property type="match status" value="2"/>
</dbReference>
<dbReference type="InterPro" id="IPR005119">
    <property type="entry name" value="LysR_subst-bd"/>
</dbReference>
<reference evidence="6 7" key="1">
    <citation type="submission" date="2017-09" db="EMBL/GenBank/DDBJ databases">
        <authorList>
            <person name="Lee N."/>
            <person name="Cho B.-K."/>
        </authorList>
    </citation>
    <scope>NUCLEOTIDE SEQUENCE [LARGE SCALE GENOMIC DNA]</scope>
    <source>
        <strain evidence="6 7">ATCC 12853</strain>
    </source>
</reference>
<dbReference type="GO" id="GO:0032993">
    <property type="term" value="C:protein-DNA complex"/>
    <property type="evidence" value="ECO:0007669"/>
    <property type="project" value="TreeGrafter"/>
</dbReference>
<evidence type="ECO:0000256" key="2">
    <source>
        <dbReference type="ARBA" id="ARBA00023015"/>
    </source>
</evidence>
<dbReference type="PRINTS" id="PR00039">
    <property type="entry name" value="HTHLYSR"/>
</dbReference>
<evidence type="ECO:0000256" key="4">
    <source>
        <dbReference type="ARBA" id="ARBA00023163"/>
    </source>
</evidence>
<dbReference type="RefSeq" id="WP_055547014.1">
    <property type="nucleotide sequence ID" value="NZ_CP023699.1"/>
</dbReference>
<feature type="domain" description="HTH lysR-type" evidence="5">
    <location>
        <begin position="4"/>
        <end position="61"/>
    </location>
</feature>
<protein>
    <submittedName>
        <fullName evidence="6">LysR family transcriptional regulator</fullName>
    </submittedName>
</protein>
<evidence type="ECO:0000256" key="1">
    <source>
        <dbReference type="ARBA" id="ARBA00009437"/>
    </source>
</evidence>
<dbReference type="Proteomes" id="UP000325529">
    <property type="component" value="Chromosome"/>
</dbReference>
<gene>
    <name evidence="6" type="ORF">CP970_03780</name>
</gene>
<dbReference type="PROSITE" id="PS50931">
    <property type="entry name" value="HTH_LYSR"/>
    <property type="match status" value="1"/>
</dbReference>
<dbReference type="EMBL" id="CP023699">
    <property type="protein sequence ID" value="QEU90142.1"/>
    <property type="molecule type" value="Genomic_DNA"/>
</dbReference>
<accession>A0A5J6G604</accession>
<dbReference type="AlphaFoldDB" id="A0A5J6G604"/>
<keyword evidence="7" id="KW-1185">Reference proteome</keyword>
<dbReference type="InterPro" id="IPR000847">
    <property type="entry name" value="LysR_HTH_N"/>
</dbReference>
<dbReference type="OrthoDB" id="79118at2"/>
<proteinExistence type="inferred from homology"/>
<name>A0A5J6G604_STRKN</name>
<evidence type="ECO:0000313" key="6">
    <source>
        <dbReference type="EMBL" id="QEU90142.1"/>
    </source>
</evidence>
<dbReference type="Gene3D" id="1.10.10.10">
    <property type="entry name" value="Winged helix-like DNA-binding domain superfamily/Winged helix DNA-binding domain"/>
    <property type="match status" value="1"/>
</dbReference>
<dbReference type="Pfam" id="PF03466">
    <property type="entry name" value="LysR_substrate"/>
    <property type="match status" value="1"/>
</dbReference>
<evidence type="ECO:0000259" key="5">
    <source>
        <dbReference type="PROSITE" id="PS50931"/>
    </source>
</evidence>